<accession>A0A1C4B2E3</accession>
<protein>
    <submittedName>
        <fullName evidence="6">NADH-FMN oxidoreductase RutF, flavin reductase (DIM6/NTAB) family</fullName>
    </submittedName>
</protein>
<sequence>MIIDPSAIETSALHAYLQGAVAPRPICFASTLNAVGRPNLSPFSFFNLFGTNPPTLIFSPSRRVRDNTVKHTLENILATKEVVINVVTYGMVQQASLSSCDYPQEVNEFEKAGFTPLASERVQPFRVKESPVQMECVVKEVIATGTGPGAGNLVICEPVLIHLDDTILNQQGQIDPHKIDLVARMGGDFYVRASGDAVFEVAKPNMQLGIGIDALPAHIRHSRILTGNHLGQLGNVHTLPYIDATFDDPHLKQIFQYYSLTPDELEIELHRYAAILLDKAQLQAAWQVLLSQ</sequence>
<proteinExistence type="inferred from homology"/>
<keyword evidence="2" id="KW-0285">Flavoprotein</keyword>
<comment type="cofactor">
    <cofactor evidence="1">
        <name>FMN</name>
        <dbReference type="ChEBI" id="CHEBI:58210"/>
    </cofactor>
</comment>
<reference evidence="6 7" key="1">
    <citation type="submission" date="2016-08" db="EMBL/GenBank/DDBJ databases">
        <authorList>
            <person name="Seilhamer J.J."/>
        </authorList>
    </citation>
    <scope>NUCLEOTIDE SEQUENCE [LARGE SCALE GENOMIC DNA]</scope>
    <source>
        <strain evidence="6 7">A37T2</strain>
    </source>
</reference>
<dbReference type="AlphaFoldDB" id="A0A1C4B2E3"/>
<dbReference type="EMBL" id="FMAR01000002">
    <property type="protein sequence ID" value="SCC00989.1"/>
    <property type="molecule type" value="Genomic_DNA"/>
</dbReference>
<evidence type="ECO:0000256" key="2">
    <source>
        <dbReference type="ARBA" id="ARBA00022630"/>
    </source>
</evidence>
<evidence type="ECO:0000256" key="4">
    <source>
        <dbReference type="ARBA" id="ARBA00038054"/>
    </source>
</evidence>
<evidence type="ECO:0000313" key="6">
    <source>
        <dbReference type="EMBL" id="SCC00989.1"/>
    </source>
</evidence>
<dbReference type="PANTHER" id="PTHR33798:SF5">
    <property type="entry name" value="FLAVIN REDUCTASE LIKE DOMAIN-CONTAINING PROTEIN"/>
    <property type="match status" value="1"/>
</dbReference>
<evidence type="ECO:0000256" key="3">
    <source>
        <dbReference type="ARBA" id="ARBA00022643"/>
    </source>
</evidence>
<dbReference type="Pfam" id="PF01613">
    <property type="entry name" value="Flavin_Reduct"/>
    <property type="match status" value="1"/>
</dbReference>
<dbReference type="SMART" id="SM00903">
    <property type="entry name" value="Flavin_Reduct"/>
    <property type="match status" value="1"/>
</dbReference>
<evidence type="ECO:0000256" key="1">
    <source>
        <dbReference type="ARBA" id="ARBA00001917"/>
    </source>
</evidence>
<organism evidence="6 7">
    <name type="scientific">Chitinophaga costaii</name>
    <dbReference type="NCBI Taxonomy" id="1335309"/>
    <lineage>
        <taxon>Bacteria</taxon>
        <taxon>Pseudomonadati</taxon>
        <taxon>Bacteroidota</taxon>
        <taxon>Chitinophagia</taxon>
        <taxon>Chitinophagales</taxon>
        <taxon>Chitinophagaceae</taxon>
        <taxon>Chitinophaga</taxon>
    </lineage>
</organism>
<dbReference type="GO" id="GO:0010181">
    <property type="term" value="F:FMN binding"/>
    <property type="evidence" value="ECO:0007669"/>
    <property type="project" value="InterPro"/>
</dbReference>
<dbReference type="GO" id="GO:0016646">
    <property type="term" value="F:oxidoreductase activity, acting on the CH-NH group of donors, NAD or NADP as acceptor"/>
    <property type="evidence" value="ECO:0007669"/>
    <property type="project" value="UniProtKB-ARBA"/>
</dbReference>
<evidence type="ECO:0000259" key="5">
    <source>
        <dbReference type="SMART" id="SM00903"/>
    </source>
</evidence>
<dbReference type="OrthoDB" id="9794638at2"/>
<feature type="domain" description="Flavin reductase like" evidence="5">
    <location>
        <begin position="19"/>
        <end position="176"/>
    </location>
</feature>
<dbReference type="RefSeq" id="WP_089709505.1">
    <property type="nucleotide sequence ID" value="NZ_FMAR01000002.1"/>
</dbReference>
<name>A0A1C4B2E3_9BACT</name>
<dbReference type="Gene3D" id="2.30.110.10">
    <property type="entry name" value="Electron Transport, Fmn-binding Protein, Chain A"/>
    <property type="match status" value="1"/>
</dbReference>
<keyword evidence="7" id="KW-1185">Reference proteome</keyword>
<dbReference type="STRING" id="1335309.GA0116948_102391"/>
<dbReference type="InterPro" id="IPR002563">
    <property type="entry name" value="Flavin_Rdtase-like_dom"/>
</dbReference>
<dbReference type="InterPro" id="IPR012349">
    <property type="entry name" value="Split_barrel_FMN-bd"/>
</dbReference>
<evidence type="ECO:0000313" key="7">
    <source>
        <dbReference type="Proteomes" id="UP000242818"/>
    </source>
</evidence>
<dbReference type="PANTHER" id="PTHR33798">
    <property type="entry name" value="FLAVOPROTEIN OXYGENASE"/>
    <property type="match status" value="1"/>
</dbReference>
<comment type="similarity">
    <text evidence="4">Belongs to the flavoredoxin family.</text>
</comment>
<dbReference type="SUPFAM" id="SSF50475">
    <property type="entry name" value="FMN-binding split barrel"/>
    <property type="match status" value="1"/>
</dbReference>
<keyword evidence="3" id="KW-0288">FMN</keyword>
<gene>
    <name evidence="6" type="ORF">GA0116948_102391</name>
</gene>
<dbReference type="Proteomes" id="UP000242818">
    <property type="component" value="Unassembled WGS sequence"/>
</dbReference>